<dbReference type="InterPro" id="IPR044049">
    <property type="entry name" value="EccD_transm"/>
</dbReference>
<feature type="transmembrane region" description="Helical" evidence="7">
    <location>
        <begin position="236"/>
        <end position="256"/>
    </location>
</feature>
<evidence type="ECO:0000256" key="5">
    <source>
        <dbReference type="ARBA" id="ARBA00022989"/>
    </source>
</evidence>
<feature type="transmembrane region" description="Helical" evidence="7">
    <location>
        <begin position="322"/>
        <end position="341"/>
    </location>
</feature>
<keyword evidence="4 7" id="KW-0812">Transmembrane</keyword>
<evidence type="ECO:0000256" key="2">
    <source>
        <dbReference type="ARBA" id="ARBA00006162"/>
    </source>
</evidence>
<keyword evidence="10" id="KW-1185">Reference proteome</keyword>
<feature type="transmembrane region" description="Helical" evidence="7">
    <location>
        <begin position="347"/>
        <end position="364"/>
    </location>
</feature>
<evidence type="ECO:0000313" key="10">
    <source>
        <dbReference type="Proteomes" id="UP000070620"/>
    </source>
</evidence>
<feature type="transmembrane region" description="Helical" evidence="7">
    <location>
        <begin position="180"/>
        <end position="199"/>
    </location>
</feature>
<comment type="subcellular location">
    <subcellularLocation>
        <location evidence="1">Cell membrane</location>
        <topology evidence="1">Multi-pass membrane protein</topology>
    </subcellularLocation>
</comment>
<dbReference type="InterPro" id="IPR024962">
    <property type="entry name" value="YukD-like"/>
</dbReference>
<evidence type="ECO:0000256" key="7">
    <source>
        <dbReference type="SAM" id="Phobius"/>
    </source>
</evidence>
<reference evidence="9 10" key="1">
    <citation type="submission" date="2016-01" db="EMBL/GenBank/DDBJ databases">
        <title>Whole genome sequence and analysis of Micromonospora rosaria DSM 803, which can produce antibacterial substance rosamicin.</title>
        <authorList>
            <person name="Yang H."/>
            <person name="He X."/>
            <person name="Zhu D."/>
        </authorList>
    </citation>
    <scope>NUCLEOTIDE SEQUENCE [LARGE SCALE GENOMIC DNA]</scope>
    <source>
        <strain evidence="9 10">DSM 803</strain>
    </source>
</reference>
<proteinExistence type="inferred from homology"/>
<dbReference type="Pfam" id="PF08817">
    <property type="entry name" value="YukD"/>
    <property type="match status" value="1"/>
</dbReference>
<evidence type="ECO:0000256" key="4">
    <source>
        <dbReference type="ARBA" id="ARBA00022692"/>
    </source>
</evidence>
<dbReference type="OrthoDB" id="4775372at2"/>
<feature type="transmembrane region" description="Helical" evidence="7">
    <location>
        <begin position="211"/>
        <end position="229"/>
    </location>
</feature>
<dbReference type="EMBL" id="LRQV01000160">
    <property type="protein sequence ID" value="KXK58747.1"/>
    <property type="molecule type" value="Genomic_DNA"/>
</dbReference>
<dbReference type="AlphaFoldDB" id="A0A136PK32"/>
<evidence type="ECO:0000313" key="9">
    <source>
        <dbReference type="EMBL" id="KXK58747.1"/>
    </source>
</evidence>
<name>A0A136PK32_9ACTN</name>
<dbReference type="PIRSF" id="PIRSF017804">
    <property type="entry name" value="Secretion_EccD1"/>
    <property type="match status" value="1"/>
</dbReference>
<gene>
    <name evidence="9" type="ORF">AWW66_28055</name>
</gene>
<dbReference type="InterPro" id="IPR006707">
    <property type="entry name" value="T7SS_EccD"/>
</dbReference>
<evidence type="ECO:0000256" key="3">
    <source>
        <dbReference type="ARBA" id="ARBA00022475"/>
    </source>
</evidence>
<keyword evidence="3" id="KW-1003">Cell membrane</keyword>
<accession>A0A136PK32</accession>
<comment type="similarity">
    <text evidence="2">Belongs to the EccD/Snm4 family.</text>
</comment>
<protein>
    <submittedName>
        <fullName evidence="9">Type VII secretion integral membrane protein EccD</fullName>
    </submittedName>
</protein>
<dbReference type="NCBIfam" id="TIGR03920">
    <property type="entry name" value="T7SS_EccD"/>
    <property type="match status" value="1"/>
</dbReference>
<feature type="transmembrane region" description="Helical" evidence="7">
    <location>
        <begin position="440"/>
        <end position="460"/>
    </location>
</feature>
<feature type="transmembrane region" description="Helical" evidence="7">
    <location>
        <begin position="124"/>
        <end position="144"/>
    </location>
</feature>
<organism evidence="9 10">
    <name type="scientific">Micromonospora rosaria</name>
    <dbReference type="NCBI Taxonomy" id="47874"/>
    <lineage>
        <taxon>Bacteria</taxon>
        <taxon>Bacillati</taxon>
        <taxon>Actinomycetota</taxon>
        <taxon>Actinomycetes</taxon>
        <taxon>Micromonosporales</taxon>
        <taxon>Micromonosporaceae</taxon>
        <taxon>Micromonospora</taxon>
    </lineage>
</organism>
<sequence>MATRTPTGGLSRITVVAPRTRMDLALPADVPLADLLPTLLRYAGEDLADEGARHGGWSLARLGGPPLDGGRTAAQLGVRDGEVLYFNPRISAAPEIVFDDVVDAVATATNQRAGAWQVSTTRSFGVLLAAAALGVGALVALTAGPPHLPGAVTGLLLAVVLVVGAAVLSRAAGDSRTGVVLATVGLGYAAVGGLLVLAGDRPLPELAAPDMLLAGTAVVVFGAVAALAVGDRLPLFFGAVAIGAAVVGGALLALLFDLGAPAASAVVAAVAFGTVPMLPMTAYRLARLPVPSIPTGPDDLKSDTESVDGRQVLQLSERADEFLTGLLWTVSLLVLGTEVVLALDGRLPAVLLGLVLALLSLLRARPFLGRAQRVPVLVAGAAGLGLTAYALFAGGSLAVRLGLVVGGLVLVAVISLVYGLTVAGKRISPVWGRTLDIVEILLIVALVPLACWVCGVYEWIVHLRP</sequence>
<feature type="transmembrane region" description="Helical" evidence="7">
    <location>
        <begin position="150"/>
        <end position="168"/>
    </location>
</feature>
<evidence type="ECO:0000256" key="1">
    <source>
        <dbReference type="ARBA" id="ARBA00004651"/>
    </source>
</evidence>
<evidence type="ECO:0000259" key="8">
    <source>
        <dbReference type="Pfam" id="PF19053"/>
    </source>
</evidence>
<feature type="transmembrane region" description="Helical" evidence="7">
    <location>
        <begin position="262"/>
        <end position="283"/>
    </location>
</feature>
<dbReference type="Gene3D" id="3.10.20.90">
    <property type="entry name" value="Phosphatidylinositol 3-kinase Catalytic Subunit, Chain A, domain 1"/>
    <property type="match status" value="1"/>
</dbReference>
<evidence type="ECO:0000256" key="6">
    <source>
        <dbReference type="ARBA" id="ARBA00023136"/>
    </source>
</evidence>
<feature type="transmembrane region" description="Helical" evidence="7">
    <location>
        <begin position="401"/>
        <end position="420"/>
    </location>
</feature>
<dbReference type="Pfam" id="PF19053">
    <property type="entry name" value="EccD"/>
    <property type="match status" value="1"/>
</dbReference>
<feature type="transmembrane region" description="Helical" evidence="7">
    <location>
        <begin position="376"/>
        <end position="395"/>
    </location>
</feature>
<keyword evidence="6 7" id="KW-0472">Membrane</keyword>
<keyword evidence="5 7" id="KW-1133">Transmembrane helix</keyword>
<feature type="domain" description="EccD-like transmembrane" evidence="8">
    <location>
        <begin position="121"/>
        <end position="462"/>
    </location>
</feature>
<dbReference type="GO" id="GO:0005886">
    <property type="term" value="C:plasma membrane"/>
    <property type="evidence" value="ECO:0007669"/>
    <property type="project" value="UniProtKB-SubCell"/>
</dbReference>
<dbReference type="RefSeq" id="WP_067372470.1">
    <property type="nucleotide sequence ID" value="NZ_JBIUBN010000003.1"/>
</dbReference>
<dbReference type="Proteomes" id="UP000070620">
    <property type="component" value="Unassembled WGS sequence"/>
</dbReference>
<comment type="caution">
    <text evidence="9">The sequence shown here is derived from an EMBL/GenBank/DDBJ whole genome shotgun (WGS) entry which is preliminary data.</text>
</comment>